<feature type="region of interest" description="Disordered" evidence="1">
    <location>
        <begin position="49"/>
        <end position="70"/>
    </location>
</feature>
<feature type="region of interest" description="Disordered" evidence="1">
    <location>
        <begin position="169"/>
        <end position="201"/>
    </location>
</feature>
<feature type="compositionally biased region" description="Low complexity" evidence="1">
    <location>
        <begin position="175"/>
        <end position="197"/>
    </location>
</feature>
<dbReference type="AlphaFoldDB" id="A0A1H3NVU7"/>
<evidence type="ECO:0000313" key="3">
    <source>
        <dbReference type="Proteomes" id="UP000199249"/>
    </source>
</evidence>
<dbReference type="Proteomes" id="UP000199249">
    <property type="component" value="Unassembled WGS sequence"/>
</dbReference>
<dbReference type="OrthoDB" id="882914at2"/>
<proteinExistence type="predicted"/>
<keyword evidence="3" id="KW-1185">Reference proteome</keyword>
<evidence type="ECO:0000313" key="2">
    <source>
        <dbReference type="EMBL" id="SDY93036.1"/>
    </source>
</evidence>
<reference evidence="3" key="1">
    <citation type="submission" date="2016-10" db="EMBL/GenBank/DDBJ databases">
        <authorList>
            <person name="Varghese N."/>
            <person name="Submissions S."/>
        </authorList>
    </citation>
    <scope>NUCLEOTIDE SEQUENCE [LARGE SCALE GENOMIC DNA]</scope>
    <source>
        <strain evidence="3">CGMCC 1.8975</strain>
    </source>
</reference>
<dbReference type="RefSeq" id="WP_092743635.1">
    <property type="nucleotide sequence ID" value="NZ_FNOV01000019.1"/>
</dbReference>
<dbReference type="EMBL" id="FNOV01000019">
    <property type="protein sequence ID" value="SDY93036.1"/>
    <property type="molecule type" value="Genomic_DNA"/>
</dbReference>
<accession>A0A1H3NVU7</accession>
<sequence>MQAALFFLLVLLPLAALLGLVWWRFTGSGKGKPEVLVATSNHRSVRSFHYGPKPTPTPAEAAPPLSADNPISRLMPEEDFRAKEEQELQAEADRMEADQITARELAATESAADAVTENEAAMPAEVLGTQESEATPADAAPPVLSSVHMLGTAAVSVFDRLGIDEPESTTTVGMEEAPAPATETAAAAATEQPVPEAAADDAVPESLYDNPITTAAPTNNDRANQLKQVELNKRKRAALAARNASHKAALTGLYPGK</sequence>
<dbReference type="STRING" id="651662.SAMN04488069_11944"/>
<evidence type="ECO:0000256" key="1">
    <source>
        <dbReference type="SAM" id="MobiDB-lite"/>
    </source>
</evidence>
<protein>
    <submittedName>
        <fullName evidence="2">Uncharacterized protein</fullName>
    </submittedName>
</protein>
<organism evidence="2 3">
    <name type="scientific">Hymenobacter psychrophilus</name>
    <dbReference type="NCBI Taxonomy" id="651662"/>
    <lineage>
        <taxon>Bacteria</taxon>
        <taxon>Pseudomonadati</taxon>
        <taxon>Bacteroidota</taxon>
        <taxon>Cytophagia</taxon>
        <taxon>Cytophagales</taxon>
        <taxon>Hymenobacteraceae</taxon>
        <taxon>Hymenobacter</taxon>
    </lineage>
</organism>
<gene>
    <name evidence="2" type="ORF">SAMN04488069_11944</name>
</gene>
<name>A0A1H3NVU7_9BACT</name>